<comment type="caution">
    <text evidence="3">The sequence shown here is derived from an EMBL/GenBank/DDBJ whole genome shotgun (WGS) entry which is preliminary data.</text>
</comment>
<dbReference type="Pfam" id="PF07727">
    <property type="entry name" value="RVT_2"/>
    <property type="match status" value="1"/>
</dbReference>
<evidence type="ECO:0000259" key="2">
    <source>
        <dbReference type="Pfam" id="PF07727"/>
    </source>
</evidence>
<feature type="domain" description="Reverse transcriptase Ty1/copia-type" evidence="2">
    <location>
        <begin position="1347"/>
        <end position="1532"/>
    </location>
</feature>
<feature type="compositionally biased region" description="Basic and acidic residues" evidence="1">
    <location>
        <begin position="693"/>
        <end position="702"/>
    </location>
</feature>
<feature type="region of interest" description="Disordered" evidence="1">
    <location>
        <begin position="1048"/>
        <end position="1073"/>
    </location>
</feature>
<dbReference type="InterPro" id="IPR013103">
    <property type="entry name" value="RVT_2"/>
</dbReference>
<reference evidence="3" key="1">
    <citation type="submission" date="2023-10" db="EMBL/GenBank/DDBJ databases">
        <authorList>
            <person name="Chen Y."/>
            <person name="Shah S."/>
            <person name="Dougan E. K."/>
            <person name="Thang M."/>
            <person name="Chan C."/>
        </authorList>
    </citation>
    <scope>NUCLEOTIDE SEQUENCE [LARGE SCALE GENOMIC DNA]</scope>
</reference>
<feature type="region of interest" description="Disordered" evidence="1">
    <location>
        <begin position="1238"/>
        <end position="1263"/>
    </location>
</feature>
<evidence type="ECO:0000313" key="3">
    <source>
        <dbReference type="EMBL" id="CAK0875821.1"/>
    </source>
</evidence>
<name>A0ABN9VU98_9DINO</name>
<gene>
    <name evidence="3" type="ORF">PCOR1329_LOCUS60390</name>
</gene>
<evidence type="ECO:0000256" key="1">
    <source>
        <dbReference type="SAM" id="MobiDB-lite"/>
    </source>
</evidence>
<feature type="compositionally biased region" description="Low complexity" evidence="1">
    <location>
        <begin position="704"/>
        <end position="733"/>
    </location>
</feature>
<keyword evidence="4" id="KW-1185">Reference proteome</keyword>
<organism evidence="3 4">
    <name type="scientific">Prorocentrum cordatum</name>
    <dbReference type="NCBI Taxonomy" id="2364126"/>
    <lineage>
        <taxon>Eukaryota</taxon>
        <taxon>Sar</taxon>
        <taxon>Alveolata</taxon>
        <taxon>Dinophyceae</taxon>
        <taxon>Prorocentrales</taxon>
        <taxon>Prorocentraceae</taxon>
        <taxon>Prorocentrum</taxon>
    </lineage>
</organism>
<feature type="non-terminal residue" evidence="3">
    <location>
        <position position="1716"/>
    </location>
</feature>
<dbReference type="PANTHER" id="PTHR11439">
    <property type="entry name" value="GAG-POL-RELATED RETROTRANSPOSON"/>
    <property type="match status" value="1"/>
</dbReference>
<feature type="region of interest" description="Disordered" evidence="1">
    <location>
        <begin position="688"/>
        <end position="733"/>
    </location>
</feature>
<feature type="compositionally biased region" description="Basic and acidic residues" evidence="1">
    <location>
        <begin position="599"/>
        <end position="627"/>
    </location>
</feature>
<dbReference type="Proteomes" id="UP001189429">
    <property type="component" value="Unassembled WGS sequence"/>
</dbReference>
<sequence length="1716" mass="183621">MDFAFAIHQAQQRMAVSSAGFGRFMSASGQCAGQAIDAVATGAVGGAARLMTGCASGTVSAIRGMRAVELPSAPAPQRPRVLEQFDISDEGSGSGVPTEMADVMAEFSWMRAEMEALREENARLRGGSAASARSGYATPSSPERLEEEIAEAQDEGIDTVYGVDWSQAGGLAVSGAGDSAAETHEVKAACGAADTIGKHVEEFPDSAPLLMLGSRLQDIQEVVILRAAVFLEALGYLEEASGVFQEVSHMVVAELEFMELVEAFREDSQDLRASEVFREALEVDSSAEEAGRADQVDLVAVDSALRPGSRETVSVAGQAALADSGLRALEVAASDLVDQAAEAADHLHRRCLSAVAERLRRLRYPQAAAFEGWLQRISLELGGLRHLIQEYWQQVVAVVSEANRSYLAHGPLDRPGIRPSQPEDWVASEAEAINYRSCELRLRSILLNLMPDGVRSQCLSTKMTSTCDILFGAFVEAGPGMAADKDYVLNAVSKGKAVDQAHTYEELQRWKLNATRLATLGVAAPGPSVQLTILKTIVGRMIESDQEVKHRYYGFLVVRGLSGGVCTQAREFAGSSGGGGRSEQQEAARVAALAPQGGKDPKGKGNDKGKDKDKSGKPKGAGREGPKGGHPPLGGGAGAGPGRGSGVKGELKLCPHFEGDRGCWHGSGGACRDRHRKLQPQEGKCFNCGSPQHRSDACERTRPPAKTADAPEAAASLASAASPAAPGTASSKSDAASMEQVAAQAARAEVSAQLLTLMGMGAGVPQAPSGQAAQVDFWANVEPSAKTIQVSAEIAGVNGERMLLADTGATHELRGVRDLSAIRGSHVRLQTASGEVDAKMVADVVYVEGESLQGLFPLATYVEQLGLRMSRDAEQCVVMLADGREVHLHRVNTALYISEGDAEVLRQERRRQLRERFRAAMGVLARALRGMAHAAPARPSLQEHEEAGHVVFDPACSKCRGASGRMRQHFRHDASTRPGGQLSVDLSGPHLTGRWPSGRPEDQGKKAIHFLLAAFSVTAGDELALKRRLMARAAEALGVSVRPAAVEAQGAPGQGQTVGPDAPGESSGDLLAPPILVEGSGQEAEADDGHAAAPKSRKWYYVVPLESRRPDVCIAALNAIIASIRREFEGADVVFTGSMETGPVRTGCPAFGARVTSRVKDVPRSMFQARAVESIFLGIDEGGGGWLVGQVDPEATMSERRCGGFPGSREDVEDERRGICDSKCGLQVQRLRYHDDVNAQVAPMGSRGGDDDESDDEGSVPPEFRDIIRDSGTSLVSMRVLNEAFGLEKEEWRQALENELNSMTENEVFSRLTPAEVRQARPRDILPMKVVAGVKAAEPSDPTGYRRKKCRGVVCGNFEQHGEGEQVYTSNLEVCSLRSALAVAFARRWDIGAMDVSTAFLNAHLPIEHKEVLVRPPAVMVRYGLVRPGEVWRATKAIYGLRISPRAWATKRDSDMKDMIVEDAQGRQLQLRQSTADGAVWSIVDSAGSVCGYVLTYVDDFLILGVVRYLSIDIEVKIDSTITLSQHSYTEELLEKWGMEKANGAGSINLDKESFDDFAGAANGDEEELALSDVRLAQRMAGGILWLASRTRPDIAYAVSRVAALATSHPVQSLLFGKKVLRYLAGTRRVGLEYHVPEEFGMDETLPLETYADASFEDIGAQTGVSVYLFGCLVDWRSVRQQVVPFSTAEAEVNALAVGENMSAAAAATLESMGLR</sequence>
<dbReference type="EMBL" id="CAUYUJ010017560">
    <property type="protein sequence ID" value="CAK0875821.1"/>
    <property type="molecule type" value="Genomic_DNA"/>
</dbReference>
<feature type="region of interest" description="Disordered" evidence="1">
    <location>
        <begin position="573"/>
        <end position="646"/>
    </location>
</feature>
<proteinExistence type="predicted"/>
<feature type="compositionally biased region" description="Gly residues" evidence="1">
    <location>
        <begin position="631"/>
        <end position="646"/>
    </location>
</feature>
<evidence type="ECO:0000313" key="4">
    <source>
        <dbReference type="Proteomes" id="UP001189429"/>
    </source>
</evidence>
<accession>A0ABN9VU98</accession>
<dbReference type="PANTHER" id="PTHR11439:SF467">
    <property type="entry name" value="INTEGRASE CATALYTIC DOMAIN-CONTAINING PROTEIN"/>
    <property type="match status" value="1"/>
</dbReference>
<protein>
    <recommendedName>
        <fullName evidence="2">Reverse transcriptase Ty1/copia-type domain-containing protein</fullName>
    </recommendedName>
</protein>